<dbReference type="Proteomes" id="UP000005801">
    <property type="component" value="Unassembled WGS sequence"/>
</dbReference>
<protein>
    <submittedName>
        <fullName evidence="1">Uncharacterized protein</fullName>
    </submittedName>
</protein>
<accession>A6G0E7</accession>
<dbReference type="AlphaFoldDB" id="A6G0E7"/>
<organism evidence="1 2">
    <name type="scientific">Plesiocystis pacifica SIR-1</name>
    <dbReference type="NCBI Taxonomy" id="391625"/>
    <lineage>
        <taxon>Bacteria</taxon>
        <taxon>Pseudomonadati</taxon>
        <taxon>Myxococcota</taxon>
        <taxon>Polyangia</taxon>
        <taxon>Nannocystales</taxon>
        <taxon>Nannocystaceae</taxon>
        <taxon>Plesiocystis</taxon>
    </lineage>
</organism>
<gene>
    <name evidence="1" type="ORF">PPSIR1_36909</name>
</gene>
<sequence length="155" mass="17363">MTLARLRKWTPTLLLAALFVQFALAYVYMGAQAREPWPALIFPGFGLVSEPGAAIEVVRFEARIELDNGETLTPTTAALLPEVPQSMHVALTRQLRALPDYSPELHAWLFDAARRLAADEPVEAIELRWVRERRATDGSVEDERVEEVRRVLAAG</sequence>
<keyword evidence="2" id="KW-1185">Reference proteome</keyword>
<dbReference type="EMBL" id="ABCS01000009">
    <property type="protein sequence ID" value="EDM80593.1"/>
    <property type="molecule type" value="Genomic_DNA"/>
</dbReference>
<reference evidence="1 2" key="1">
    <citation type="submission" date="2007-06" db="EMBL/GenBank/DDBJ databases">
        <authorList>
            <person name="Shimkets L."/>
            <person name="Ferriera S."/>
            <person name="Johnson J."/>
            <person name="Kravitz S."/>
            <person name="Beeson K."/>
            <person name="Sutton G."/>
            <person name="Rogers Y.-H."/>
            <person name="Friedman R."/>
            <person name="Frazier M."/>
            <person name="Venter J.C."/>
        </authorList>
    </citation>
    <scope>NUCLEOTIDE SEQUENCE [LARGE SCALE GENOMIC DNA]</scope>
    <source>
        <strain evidence="1 2">SIR-1</strain>
    </source>
</reference>
<evidence type="ECO:0000313" key="1">
    <source>
        <dbReference type="EMBL" id="EDM80593.1"/>
    </source>
</evidence>
<comment type="caution">
    <text evidence="1">The sequence shown here is derived from an EMBL/GenBank/DDBJ whole genome shotgun (WGS) entry which is preliminary data.</text>
</comment>
<name>A6G0E7_9BACT</name>
<dbReference type="RefSeq" id="WP_006970196.1">
    <property type="nucleotide sequence ID" value="NZ_ABCS01000009.1"/>
</dbReference>
<proteinExistence type="predicted"/>
<evidence type="ECO:0000313" key="2">
    <source>
        <dbReference type="Proteomes" id="UP000005801"/>
    </source>
</evidence>